<sequence>MSYNMTVGPTCPEPYLGPSLNQVCAGSQYLTFMTLLDAFVRSQDSISQSCERIKPVNPPEYYYDFIVVG</sequence>
<evidence type="ECO:0000313" key="1">
    <source>
        <dbReference type="EMBL" id="KMQ89999.1"/>
    </source>
</evidence>
<dbReference type="OrthoDB" id="269227at2759"/>
<dbReference type="Proteomes" id="UP000036403">
    <property type="component" value="Unassembled WGS sequence"/>
</dbReference>
<comment type="caution">
    <text evidence="1">The sequence shown here is derived from an EMBL/GenBank/DDBJ whole genome shotgun (WGS) entry which is preliminary data.</text>
</comment>
<evidence type="ECO:0000313" key="2">
    <source>
        <dbReference type="Proteomes" id="UP000036403"/>
    </source>
</evidence>
<dbReference type="PaxDb" id="67767-A0A0J7KIC1"/>
<feature type="non-terminal residue" evidence="1">
    <location>
        <position position="69"/>
    </location>
</feature>
<reference evidence="1 2" key="1">
    <citation type="submission" date="2015-04" db="EMBL/GenBank/DDBJ databases">
        <title>Lasius niger genome sequencing.</title>
        <authorList>
            <person name="Konorov E.A."/>
            <person name="Nikitin M.A."/>
            <person name="Kirill M.V."/>
            <person name="Chang P."/>
        </authorList>
    </citation>
    <scope>NUCLEOTIDE SEQUENCE [LARGE SCALE GENOMIC DNA]</scope>
    <source>
        <tissue evidence="1">Whole</tissue>
    </source>
</reference>
<organism evidence="1 2">
    <name type="scientific">Lasius niger</name>
    <name type="common">Black garden ant</name>
    <dbReference type="NCBI Taxonomy" id="67767"/>
    <lineage>
        <taxon>Eukaryota</taxon>
        <taxon>Metazoa</taxon>
        <taxon>Ecdysozoa</taxon>
        <taxon>Arthropoda</taxon>
        <taxon>Hexapoda</taxon>
        <taxon>Insecta</taxon>
        <taxon>Pterygota</taxon>
        <taxon>Neoptera</taxon>
        <taxon>Endopterygota</taxon>
        <taxon>Hymenoptera</taxon>
        <taxon>Apocrita</taxon>
        <taxon>Aculeata</taxon>
        <taxon>Formicoidea</taxon>
        <taxon>Formicidae</taxon>
        <taxon>Formicinae</taxon>
        <taxon>Lasius</taxon>
        <taxon>Lasius</taxon>
    </lineage>
</organism>
<keyword evidence="2" id="KW-1185">Reference proteome</keyword>
<dbReference type="AlphaFoldDB" id="A0A0J7KIC1"/>
<accession>A0A0J7KIC1</accession>
<name>A0A0J7KIC1_LASNI</name>
<dbReference type="STRING" id="67767.A0A0J7KIC1"/>
<proteinExistence type="predicted"/>
<dbReference type="EMBL" id="LBMM01007147">
    <property type="protein sequence ID" value="KMQ89999.1"/>
    <property type="molecule type" value="Genomic_DNA"/>
</dbReference>
<protein>
    <submittedName>
        <fullName evidence="1">Glucose dehydrogenase</fullName>
    </submittedName>
</protein>
<gene>
    <name evidence="1" type="ORF">RF55_10300</name>
</gene>